<keyword evidence="1" id="KW-1133">Transmembrane helix</keyword>
<dbReference type="InterPro" id="IPR009936">
    <property type="entry name" value="DUF1468"/>
</dbReference>
<reference evidence="3 4" key="1">
    <citation type="submission" date="2018-06" db="EMBL/GenBank/DDBJ databases">
        <authorList>
            <consortium name="Pathogen Informatics"/>
            <person name="Doyle S."/>
        </authorList>
    </citation>
    <scope>NUCLEOTIDE SEQUENCE [LARGE SCALE GENOMIC DNA]</scope>
    <source>
        <strain evidence="3 4">NCTC10975</strain>
    </source>
</reference>
<keyword evidence="1" id="KW-0472">Membrane</keyword>
<evidence type="ECO:0000313" key="4">
    <source>
        <dbReference type="Proteomes" id="UP000251485"/>
    </source>
</evidence>
<evidence type="ECO:0000259" key="2">
    <source>
        <dbReference type="Pfam" id="PF07331"/>
    </source>
</evidence>
<gene>
    <name evidence="3" type="ORF">NCTC10975_04778</name>
</gene>
<sequence length="144" mass="16199">MPMLNRHILSFIFCLFGLFLIIYSAYSLGDFSEYGAAFMPSLIGGGIIIFSLLDIFAKKQQMDTPLVTLHEIKFVLLIIGIILFYVFFAEYLGFIVTGFIVIAPLMMKYAKVKPIFSFIISAGIVLGVYYLFTAVLLVPLPQLF</sequence>
<feature type="transmembrane region" description="Helical" evidence="1">
    <location>
        <begin position="115"/>
        <end position="138"/>
    </location>
</feature>
<dbReference type="EMBL" id="UAUE01000033">
    <property type="protein sequence ID" value="SPZ03096.1"/>
    <property type="molecule type" value="Genomic_DNA"/>
</dbReference>
<evidence type="ECO:0000256" key="1">
    <source>
        <dbReference type="SAM" id="Phobius"/>
    </source>
</evidence>
<accession>A0A2X2CBQ0</accession>
<dbReference type="Proteomes" id="UP000251485">
    <property type="component" value="Unassembled WGS sequence"/>
</dbReference>
<feature type="transmembrane region" description="Helical" evidence="1">
    <location>
        <begin position="74"/>
        <end position="103"/>
    </location>
</feature>
<name>A0A2X2CBQ0_PROMI</name>
<dbReference type="RefSeq" id="WP_151253085.1">
    <property type="nucleotide sequence ID" value="NZ_CAXOHV010000006.1"/>
</dbReference>
<feature type="transmembrane region" description="Helical" evidence="1">
    <location>
        <begin position="7"/>
        <end position="28"/>
    </location>
</feature>
<feature type="domain" description="DUF1468" evidence="2">
    <location>
        <begin position="9"/>
        <end position="141"/>
    </location>
</feature>
<proteinExistence type="predicted"/>
<evidence type="ECO:0000313" key="3">
    <source>
        <dbReference type="EMBL" id="SPZ03096.1"/>
    </source>
</evidence>
<keyword evidence="1" id="KW-0812">Transmembrane</keyword>
<dbReference type="Pfam" id="PF07331">
    <property type="entry name" value="TctB"/>
    <property type="match status" value="1"/>
</dbReference>
<feature type="transmembrane region" description="Helical" evidence="1">
    <location>
        <begin position="34"/>
        <end position="53"/>
    </location>
</feature>
<protein>
    <submittedName>
        <fullName evidence="3">Tripartite tricarboxylate transporter TctB family</fullName>
    </submittedName>
</protein>
<dbReference type="AlphaFoldDB" id="A0A2X2CBQ0"/>
<organism evidence="3 4">
    <name type="scientific">Proteus mirabilis</name>
    <dbReference type="NCBI Taxonomy" id="584"/>
    <lineage>
        <taxon>Bacteria</taxon>
        <taxon>Pseudomonadati</taxon>
        <taxon>Pseudomonadota</taxon>
        <taxon>Gammaproteobacteria</taxon>
        <taxon>Enterobacterales</taxon>
        <taxon>Morganellaceae</taxon>
        <taxon>Proteus</taxon>
    </lineage>
</organism>